<evidence type="ECO:0000313" key="1">
    <source>
        <dbReference type="EMBL" id="MDA0185525.1"/>
    </source>
</evidence>
<sequence length="176" mass="18481">MPNRPGPRACSRPGQRVRVRPAPGLRARRLRALALRARGLGVLRGPGVRARRRARGLRASPSGRLHPFASTGQASVELVALLPLVVLVLAGAFQAVLAGEAVWQSRVAARAAARAHSLGADPAAAARSHLPPRLERGLQVKSDASGDVRVSVRIPAVVPSLALGRVASTSHFRPQS</sequence>
<gene>
    <name evidence="1" type="ORF">OJ997_34790</name>
</gene>
<keyword evidence="2" id="KW-1185">Reference proteome</keyword>
<organism evidence="1 2">
    <name type="scientific">Solirubrobacter phytolaccae</name>
    <dbReference type="NCBI Taxonomy" id="1404360"/>
    <lineage>
        <taxon>Bacteria</taxon>
        <taxon>Bacillati</taxon>
        <taxon>Actinomycetota</taxon>
        <taxon>Thermoleophilia</taxon>
        <taxon>Solirubrobacterales</taxon>
        <taxon>Solirubrobacteraceae</taxon>
        <taxon>Solirubrobacter</taxon>
    </lineage>
</organism>
<comment type="caution">
    <text evidence="1">The sequence shown here is derived from an EMBL/GenBank/DDBJ whole genome shotgun (WGS) entry which is preliminary data.</text>
</comment>
<evidence type="ECO:0000313" key="2">
    <source>
        <dbReference type="Proteomes" id="UP001147653"/>
    </source>
</evidence>
<name>A0A9X3SF06_9ACTN</name>
<dbReference type="Proteomes" id="UP001147653">
    <property type="component" value="Unassembled WGS sequence"/>
</dbReference>
<proteinExistence type="predicted"/>
<dbReference type="RefSeq" id="WP_270030031.1">
    <property type="nucleotide sequence ID" value="NZ_JAPDDP010000119.1"/>
</dbReference>
<accession>A0A9X3SF06</accession>
<dbReference type="AlphaFoldDB" id="A0A9X3SF06"/>
<dbReference type="EMBL" id="JAPDDP010000119">
    <property type="protein sequence ID" value="MDA0185525.1"/>
    <property type="molecule type" value="Genomic_DNA"/>
</dbReference>
<protein>
    <recommendedName>
        <fullName evidence="3">Pilus assembly protein</fullName>
    </recommendedName>
</protein>
<evidence type="ECO:0008006" key="3">
    <source>
        <dbReference type="Google" id="ProtNLM"/>
    </source>
</evidence>
<reference evidence="1" key="1">
    <citation type="submission" date="2022-10" db="EMBL/GenBank/DDBJ databases">
        <title>The WGS of Solirubrobacter phytolaccae KCTC 29190.</title>
        <authorList>
            <person name="Jiang Z."/>
        </authorList>
    </citation>
    <scope>NUCLEOTIDE SEQUENCE</scope>
    <source>
        <strain evidence="1">KCTC 29190</strain>
    </source>
</reference>